<dbReference type="InterPro" id="IPR009050">
    <property type="entry name" value="Globin-like_sf"/>
</dbReference>
<dbReference type="EMBL" id="JAMXFF010000050">
    <property type="protein sequence ID" value="MCT7969448.1"/>
    <property type="molecule type" value="Genomic_DNA"/>
</dbReference>
<gene>
    <name evidence="4" type="ORF">NG799_24330</name>
</gene>
<evidence type="ECO:0000256" key="3">
    <source>
        <dbReference type="ARBA" id="ARBA00023307"/>
    </source>
</evidence>
<name>A0ABT2MXH1_9CYAN</name>
<evidence type="ECO:0000256" key="1">
    <source>
        <dbReference type="ARBA" id="ARBA00008182"/>
    </source>
</evidence>
<sequence>MNKPIAGRYARYIKWPSETEVPPVTSFAQEWAKRYVQKLHLESQVEENGADRTGVDESELMMRERVGDSLRQSLRLCIAQGWSKTEMLLAPTLKQHSIDSQSLNSWEIAAKTHQIYDQALVLYAQGKSPQQLAGAMSPILGRLRQVQATSEPLTLAFVNLQFYYTGQLLLQQVSQTERSQLEGYFRVIQEYLNLPLQRVYEAAAKLEWDDSPLQAVRKLLPVSSEIATEICDRIRELYPRYRSNSGSLTDERIYKSSLRDVEMFQVYLWACVLEQSIASVQQELFPLCVMLYPSLGVQWELVRQMLNLLGRQLRDRLTLEEYDLFVPYLRTMWEMFSPAVFSPIEKSDKSEAIAVESEDLFDSSESLGNWVVG</sequence>
<dbReference type="InterPro" id="IPR038719">
    <property type="entry name" value="Phycobilisome_asu/bsu_sf"/>
</dbReference>
<keyword evidence="3" id="KW-0089">Bile pigment</keyword>
<protein>
    <submittedName>
        <fullName evidence="4">Uncharacterized protein</fullName>
    </submittedName>
</protein>
<evidence type="ECO:0000313" key="4">
    <source>
        <dbReference type="EMBL" id="MCT7969448.1"/>
    </source>
</evidence>
<dbReference type="Gene3D" id="1.10.490.20">
    <property type="entry name" value="Phycocyanins"/>
    <property type="match status" value="1"/>
</dbReference>
<dbReference type="Pfam" id="PF00502">
    <property type="entry name" value="Phycobilisome"/>
    <property type="match status" value="1"/>
</dbReference>
<proteinExistence type="inferred from homology"/>
<organism evidence="4 5">
    <name type="scientific">Laspinema palackyanum D2a</name>
    <dbReference type="NCBI Taxonomy" id="2953684"/>
    <lineage>
        <taxon>Bacteria</taxon>
        <taxon>Bacillati</taxon>
        <taxon>Cyanobacteriota</taxon>
        <taxon>Cyanophyceae</taxon>
        <taxon>Oscillatoriophycideae</taxon>
        <taxon>Oscillatoriales</taxon>
        <taxon>Laspinemataceae</taxon>
        <taxon>Laspinema</taxon>
        <taxon>Laspinema palackyanum</taxon>
    </lineage>
</organism>
<reference evidence="4 5" key="1">
    <citation type="journal article" date="2022" name="Front. Microbiol.">
        <title>High genomic differentiation and limited gene flow indicate recent cryptic speciation within the genus Laspinema (cyanobacteria).</title>
        <authorList>
            <person name="Stanojkovic A."/>
            <person name="Skoupy S."/>
            <person name="Skaloud P."/>
            <person name="Dvorak P."/>
        </authorList>
    </citation>
    <scope>NUCLEOTIDE SEQUENCE [LARGE SCALE GENOMIC DNA]</scope>
    <source>
        <strain evidence="4 5">D2a</strain>
    </source>
</reference>
<comment type="similarity">
    <text evidence="1">Belongs to the phycobiliprotein family.</text>
</comment>
<keyword evidence="2" id="KW-0157">Chromophore</keyword>
<dbReference type="Proteomes" id="UP001525890">
    <property type="component" value="Unassembled WGS sequence"/>
</dbReference>
<accession>A0ABT2MXH1</accession>
<keyword evidence="5" id="KW-1185">Reference proteome</keyword>
<evidence type="ECO:0000313" key="5">
    <source>
        <dbReference type="Proteomes" id="UP001525890"/>
    </source>
</evidence>
<dbReference type="SUPFAM" id="SSF46458">
    <property type="entry name" value="Globin-like"/>
    <property type="match status" value="1"/>
</dbReference>
<dbReference type="RefSeq" id="WP_368008912.1">
    <property type="nucleotide sequence ID" value="NZ_JAMXFF010000050.1"/>
</dbReference>
<comment type="caution">
    <text evidence="4">The sequence shown here is derived from an EMBL/GenBank/DDBJ whole genome shotgun (WGS) entry which is preliminary data.</text>
</comment>
<dbReference type="InterPro" id="IPR012128">
    <property type="entry name" value="Phycobilisome_asu/bsu"/>
</dbReference>
<evidence type="ECO:0000256" key="2">
    <source>
        <dbReference type="ARBA" id="ARBA00022991"/>
    </source>
</evidence>